<dbReference type="SUPFAM" id="SSF69593">
    <property type="entry name" value="Glycerol-3-phosphate (1)-acyltransferase"/>
    <property type="match status" value="1"/>
</dbReference>
<feature type="transmembrane region" description="Helical" evidence="1">
    <location>
        <begin position="391"/>
        <end position="412"/>
    </location>
</feature>
<dbReference type="PANTHER" id="PTHR31605">
    <property type="entry name" value="GLYCEROL-3-PHOSPHATE O-ACYLTRANSFERASE 1"/>
    <property type="match status" value="1"/>
</dbReference>
<dbReference type="GeneID" id="28990246"/>
<name>A0A167QHR4_PHYB8</name>
<dbReference type="PANTHER" id="PTHR31605:SF0">
    <property type="entry name" value="GLYCEROL-3-PHOSPHATE O-ACYLTRANSFERASE 1"/>
    <property type="match status" value="1"/>
</dbReference>
<dbReference type="InParanoid" id="A0A167QHR4"/>
<dbReference type="GO" id="GO:0008654">
    <property type="term" value="P:phospholipid biosynthetic process"/>
    <property type="evidence" value="ECO:0007669"/>
    <property type="project" value="TreeGrafter"/>
</dbReference>
<dbReference type="GO" id="GO:0016287">
    <property type="term" value="F:glycerone-phosphate O-acyltransferase activity"/>
    <property type="evidence" value="ECO:0007669"/>
    <property type="project" value="TreeGrafter"/>
</dbReference>
<keyword evidence="1" id="KW-1133">Transmembrane helix</keyword>
<dbReference type="STRING" id="763407.A0A167QHR4"/>
<reference evidence="4" key="1">
    <citation type="submission" date="2015-06" db="EMBL/GenBank/DDBJ databases">
        <title>Expansion of signal transduction pathways in fungi by whole-genome duplication.</title>
        <authorList>
            <consortium name="DOE Joint Genome Institute"/>
            <person name="Corrochano L.M."/>
            <person name="Kuo A."/>
            <person name="Marcet-Houben M."/>
            <person name="Polaino S."/>
            <person name="Salamov A."/>
            <person name="Villalobos J.M."/>
            <person name="Alvarez M.I."/>
            <person name="Avalos J."/>
            <person name="Benito E.P."/>
            <person name="Benoit I."/>
            <person name="Burger G."/>
            <person name="Camino L.P."/>
            <person name="Canovas D."/>
            <person name="Cerda-Olmedo E."/>
            <person name="Cheng J.-F."/>
            <person name="Dominguez A."/>
            <person name="Elias M."/>
            <person name="Eslava A.P."/>
            <person name="Glaser F."/>
            <person name="Grimwood J."/>
            <person name="Gutierrez G."/>
            <person name="Heitman J."/>
            <person name="Henrissat B."/>
            <person name="Iturriaga E.A."/>
            <person name="Lang B.F."/>
            <person name="Lavin J.L."/>
            <person name="Lee S."/>
            <person name="Li W."/>
            <person name="Lindquist E."/>
            <person name="Lopez-Garcia S."/>
            <person name="Luque E.M."/>
            <person name="Marcos A.T."/>
            <person name="Martin J."/>
            <person name="McCluskey K."/>
            <person name="Medina H.R."/>
            <person name="Miralles-Duran A."/>
            <person name="Miyazaki A."/>
            <person name="Munoz-Torres E."/>
            <person name="Oguiza J.A."/>
            <person name="Ohm R."/>
            <person name="Olmedo M."/>
            <person name="Orejas M."/>
            <person name="Ortiz-Castellanos L."/>
            <person name="Pisabarro A.G."/>
            <person name="Rodriguez-Romero J."/>
            <person name="Ruiz-Herrera J."/>
            <person name="Ruiz-Vazquez R."/>
            <person name="Sanz C."/>
            <person name="Schackwitz W."/>
            <person name="Schmutz J."/>
            <person name="Shahriari M."/>
            <person name="Shelest E."/>
            <person name="Silva-Franco F."/>
            <person name="Soanes D."/>
            <person name="Syed K."/>
            <person name="Tagua V.G."/>
            <person name="Talbot N.J."/>
            <person name="Thon M."/>
            <person name="De vries R.P."/>
            <person name="Wiebenga A."/>
            <person name="Yadav J.S."/>
            <person name="Braun E.L."/>
            <person name="Baker S."/>
            <person name="Garre V."/>
            <person name="Horwitz B."/>
            <person name="Torres-Martinez S."/>
            <person name="Idnurm A."/>
            <person name="Herrera-Estrella A."/>
            <person name="Gabaldon T."/>
            <person name="Grigoriev I.V."/>
        </authorList>
    </citation>
    <scope>NUCLEOTIDE SEQUENCE [LARGE SCALE GENOMIC DNA]</scope>
    <source>
        <strain evidence="4">NRRL 1555(-)</strain>
    </source>
</reference>
<sequence length="499" mass="56521">MTERVGEGKVYQTLQYMSRIAVWTYFRNLKVICHAPIPAEGPLLVAGNHMNMVLDPAMLIATFPHSRPCHFWALARFFKIPVIGQIFSSAGVLPVDTKTHSNAKLFESTMNCLEKGGVIAIFPEGTSYTAPHHLPFKDGLSWATYEYLSQQTDKGIPDPSISIIPVGITYSTKNKWRSDVIVEYGVPILVTGDDYREFQKDAKNSVKQLTERIAQGVERSTINSPDWDTANAAFEAKAVLFGDARGVRLEEYVRVSQSFINIFHPDRCNDDQDTYHEARNDLKQKLLIFHDNLRRLRLSSLDIRMYENKEITFFRALLRWVSTWSALVIQLPLFLPGIVVNLPIYLLSRMVNSFEKYKESVAQDKLAVSLILAMPLYSTIVYYIWKALASGFVGFIVALLLIPLFAWYHIALIDKRYDMLKQVIASWRVLMAVGSSVLSDGKHAPQRQELEDAAHLRQWCLDNIKSLLLDLAHSGDPNASYLVEYGKPLFEPVTPAATS</sequence>
<keyword evidence="1" id="KW-0472">Membrane</keyword>
<protein>
    <recommendedName>
        <fullName evidence="2">Phospholipid/glycerol acyltransferase domain-containing protein</fullName>
    </recommendedName>
</protein>
<feature type="transmembrane region" description="Helical" evidence="1">
    <location>
        <begin position="324"/>
        <end position="346"/>
    </location>
</feature>
<dbReference type="GO" id="GO:0004366">
    <property type="term" value="F:glycerol-3-phosphate O-acyltransferase activity"/>
    <property type="evidence" value="ECO:0007669"/>
    <property type="project" value="TreeGrafter"/>
</dbReference>
<evidence type="ECO:0000259" key="2">
    <source>
        <dbReference type="SMART" id="SM00563"/>
    </source>
</evidence>
<keyword evidence="4" id="KW-1185">Reference proteome</keyword>
<dbReference type="SMART" id="SM00563">
    <property type="entry name" value="PlsC"/>
    <property type="match status" value="1"/>
</dbReference>
<dbReference type="VEuPathDB" id="FungiDB:PHYBLDRAFT_130126"/>
<dbReference type="Pfam" id="PF01553">
    <property type="entry name" value="Acyltransferase"/>
    <property type="match status" value="1"/>
</dbReference>
<organism evidence="3 4">
    <name type="scientific">Phycomyces blakesleeanus (strain ATCC 8743b / DSM 1359 / FGSC 10004 / NBRC 33097 / NRRL 1555)</name>
    <dbReference type="NCBI Taxonomy" id="763407"/>
    <lineage>
        <taxon>Eukaryota</taxon>
        <taxon>Fungi</taxon>
        <taxon>Fungi incertae sedis</taxon>
        <taxon>Mucoromycota</taxon>
        <taxon>Mucoromycotina</taxon>
        <taxon>Mucoromycetes</taxon>
        <taxon>Mucorales</taxon>
        <taxon>Phycomycetaceae</taxon>
        <taxon>Phycomyces</taxon>
    </lineage>
</organism>
<feature type="transmembrane region" description="Helical" evidence="1">
    <location>
        <begin position="366"/>
        <end position="385"/>
    </location>
</feature>
<dbReference type="CDD" id="cd07992">
    <property type="entry name" value="LPLAT_AAK14816-like"/>
    <property type="match status" value="1"/>
</dbReference>
<evidence type="ECO:0000256" key="1">
    <source>
        <dbReference type="SAM" id="Phobius"/>
    </source>
</evidence>
<gene>
    <name evidence="3" type="ORF">PHYBLDRAFT_130126</name>
</gene>
<dbReference type="InterPro" id="IPR002123">
    <property type="entry name" value="Plipid/glycerol_acylTrfase"/>
</dbReference>
<dbReference type="EMBL" id="KV440972">
    <property type="protein sequence ID" value="OAD79714.1"/>
    <property type="molecule type" value="Genomic_DNA"/>
</dbReference>
<dbReference type="AlphaFoldDB" id="A0A167QHR4"/>
<accession>A0A167QHR4</accession>
<feature type="domain" description="Phospholipid/glycerol acyltransferase" evidence="2">
    <location>
        <begin position="43"/>
        <end position="171"/>
    </location>
</feature>
<dbReference type="OrthoDB" id="1044435at2759"/>
<dbReference type="RefSeq" id="XP_018297754.1">
    <property type="nucleotide sequence ID" value="XM_018429340.1"/>
</dbReference>
<dbReference type="InterPro" id="IPR052744">
    <property type="entry name" value="GPAT/DAPAT"/>
</dbReference>
<evidence type="ECO:0000313" key="3">
    <source>
        <dbReference type="EMBL" id="OAD79714.1"/>
    </source>
</evidence>
<keyword evidence="1" id="KW-0812">Transmembrane</keyword>
<dbReference type="Proteomes" id="UP000077315">
    <property type="component" value="Unassembled WGS sequence"/>
</dbReference>
<evidence type="ECO:0000313" key="4">
    <source>
        <dbReference type="Proteomes" id="UP000077315"/>
    </source>
</evidence>
<proteinExistence type="predicted"/>